<feature type="compositionally biased region" description="Polar residues" evidence="6">
    <location>
        <begin position="671"/>
        <end position="681"/>
    </location>
</feature>
<dbReference type="AlphaFoldDB" id="E3N3P9"/>
<feature type="compositionally biased region" description="Pro residues" evidence="6">
    <location>
        <begin position="692"/>
        <end position="702"/>
    </location>
</feature>
<organism evidence="10">
    <name type="scientific">Caenorhabditis remanei</name>
    <name type="common">Caenorhabditis vulgaris</name>
    <dbReference type="NCBI Taxonomy" id="31234"/>
    <lineage>
        <taxon>Eukaryota</taxon>
        <taxon>Metazoa</taxon>
        <taxon>Ecdysozoa</taxon>
        <taxon>Nematoda</taxon>
        <taxon>Chromadorea</taxon>
        <taxon>Rhabditida</taxon>
        <taxon>Rhabditina</taxon>
        <taxon>Rhabditomorpha</taxon>
        <taxon>Rhabditoidea</taxon>
        <taxon>Rhabditidae</taxon>
        <taxon>Peloderinae</taxon>
        <taxon>Caenorhabditis</taxon>
    </lineage>
</organism>
<proteinExistence type="inferred from homology"/>
<accession>E3N3P9</accession>
<dbReference type="PANTHER" id="PTHR21679:SF5">
    <property type="entry name" value="DOMAIN OF UNKNOWN FUNCTION DB DOMAIN-CONTAINING PROTEIN"/>
    <property type="match status" value="1"/>
</dbReference>
<dbReference type="EMBL" id="DS268520">
    <property type="protein sequence ID" value="EFO85144.1"/>
    <property type="molecule type" value="Genomic_DNA"/>
</dbReference>
<protein>
    <recommendedName>
        <fullName evidence="8">Domain of unknown function DB domain-containing protein</fullName>
    </recommendedName>
</protein>
<dbReference type="HOGENOM" id="CLU_008031_0_0_1"/>
<feature type="region of interest" description="Disordered" evidence="6">
    <location>
        <begin position="968"/>
        <end position="1000"/>
    </location>
</feature>
<feature type="region of interest" description="Disordered" evidence="6">
    <location>
        <begin position="526"/>
        <end position="634"/>
    </location>
</feature>
<dbReference type="Proteomes" id="UP000008281">
    <property type="component" value="Unassembled WGS sequence"/>
</dbReference>
<dbReference type="FunCoup" id="E3N3P9">
    <property type="interactions" value="51"/>
</dbReference>
<keyword evidence="5" id="KW-0472">Membrane</keyword>
<feature type="compositionally biased region" description="Pro residues" evidence="6">
    <location>
        <begin position="761"/>
        <end position="770"/>
    </location>
</feature>
<dbReference type="Pfam" id="PF01697">
    <property type="entry name" value="Glyco_transf_92"/>
    <property type="match status" value="1"/>
</dbReference>
<evidence type="ECO:0000313" key="10">
    <source>
        <dbReference type="Proteomes" id="UP000008281"/>
    </source>
</evidence>
<evidence type="ECO:0000256" key="3">
    <source>
        <dbReference type="ARBA" id="ARBA00022676"/>
    </source>
</evidence>
<dbReference type="GO" id="GO:0016020">
    <property type="term" value="C:membrane"/>
    <property type="evidence" value="ECO:0007669"/>
    <property type="project" value="UniProtKB-SubCell"/>
</dbReference>
<dbReference type="OrthoDB" id="2020852at2759"/>
<evidence type="ECO:0000256" key="6">
    <source>
        <dbReference type="SAM" id="MobiDB-lite"/>
    </source>
</evidence>
<dbReference type="InParanoid" id="E3N3P9"/>
<dbReference type="GO" id="GO:0016757">
    <property type="term" value="F:glycosyltransferase activity"/>
    <property type="evidence" value="ECO:0007669"/>
    <property type="project" value="UniProtKB-KW"/>
</dbReference>
<keyword evidence="7" id="KW-0732">Signal</keyword>
<reference evidence="9" key="1">
    <citation type="submission" date="2007-07" db="EMBL/GenBank/DDBJ databases">
        <title>PCAP assembly of the Caenorhabditis remanei genome.</title>
        <authorList>
            <consortium name="The Caenorhabditis remanei Sequencing Consortium"/>
            <person name="Wilson R.K."/>
        </authorList>
    </citation>
    <scope>NUCLEOTIDE SEQUENCE [LARGE SCALE GENOMIC DNA]</scope>
    <source>
        <strain evidence="9">PB4641</strain>
    </source>
</reference>
<evidence type="ECO:0000256" key="4">
    <source>
        <dbReference type="ARBA" id="ARBA00022679"/>
    </source>
</evidence>
<dbReference type="Pfam" id="PF01682">
    <property type="entry name" value="DB"/>
    <property type="match status" value="1"/>
</dbReference>
<evidence type="ECO:0000256" key="7">
    <source>
        <dbReference type="SAM" id="SignalP"/>
    </source>
</evidence>
<gene>
    <name evidence="9" type="ORF">CRE_21466</name>
</gene>
<feature type="compositionally biased region" description="Low complexity" evidence="6">
    <location>
        <begin position="612"/>
        <end position="634"/>
    </location>
</feature>
<keyword evidence="4" id="KW-0808">Transferase</keyword>
<feature type="compositionally biased region" description="Low complexity" evidence="6">
    <location>
        <begin position="584"/>
        <end position="601"/>
    </location>
</feature>
<feature type="domain" description="Domain of unknown function DB" evidence="8">
    <location>
        <begin position="1081"/>
        <end position="1179"/>
    </location>
</feature>
<comment type="subcellular location">
    <subcellularLocation>
        <location evidence="1">Membrane</location>
        <topology evidence="1">Single-pass membrane protein</topology>
    </subcellularLocation>
</comment>
<evidence type="ECO:0000256" key="2">
    <source>
        <dbReference type="ARBA" id="ARBA00007647"/>
    </source>
</evidence>
<dbReference type="eggNOG" id="KOG4735">
    <property type="taxonomic scope" value="Eukaryota"/>
</dbReference>
<dbReference type="InterPro" id="IPR008166">
    <property type="entry name" value="Glyco_transf_92"/>
</dbReference>
<dbReference type="InterPro" id="IPR002602">
    <property type="entry name" value="DB"/>
</dbReference>
<evidence type="ECO:0000259" key="8">
    <source>
        <dbReference type="Pfam" id="PF01682"/>
    </source>
</evidence>
<keyword evidence="3" id="KW-0328">Glycosyltransferase</keyword>
<evidence type="ECO:0000313" key="9">
    <source>
        <dbReference type="EMBL" id="EFO85144.1"/>
    </source>
</evidence>
<feature type="region of interest" description="Disordered" evidence="6">
    <location>
        <begin position="649"/>
        <end position="776"/>
    </location>
</feature>
<feature type="signal peptide" evidence="7">
    <location>
        <begin position="1"/>
        <end position="22"/>
    </location>
</feature>
<evidence type="ECO:0000256" key="5">
    <source>
        <dbReference type="ARBA" id="ARBA00023136"/>
    </source>
</evidence>
<feature type="chain" id="PRO_5003177886" description="Domain of unknown function DB domain-containing protein" evidence="7">
    <location>
        <begin position="23"/>
        <end position="1185"/>
    </location>
</feature>
<feature type="region of interest" description="Disordered" evidence="6">
    <location>
        <begin position="788"/>
        <end position="814"/>
    </location>
</feature>
<feature type="compositionally biased region" description="Low complexity" evidence="6">
    <location>
        <begin position="751"/>
        <end position="760"/>
    </location>
</feature>
<name>E3N3P9_CAERE</name>
<keyword evidence="10" id="KW-1185">Reference proteome</keyword>
<sequence length="1185" mass="133364">MSCYRNGIKCMILLFFMGLAALKTYSYWKDSRIGNTLNTSMHPDVTVEQSSNTPFQCPFESWNQVHSDTVTNENLHLEWIQKNISRRDNILESQIRLLSSFVYSDHISITTNSQRSYGQKVYCRYYNCLREEISNSSYQSIFFPMNVIRCPRRIGVKYMSISFDSEEIPQEPIPLVYRVFEAPVHEVSVCVGPIYGSESKWLEVAEFIEHYKLIGVRYFYFTVFNMNEYSRKIIDEYLRTGEIELTVIQSEYKLIDWQFHLLQINECHQRSKHHSKWVINVDIDERLVILDDKIKSVGSLLSGYNDTVAEVGFAIRRIQKTEKLPEKYESDEQIISEMEFLKYNVSSQVSWGAYKTIYRPEKIAAMYYHWAYQRYPETVAEYVKSEVALFRHYRTTEKNILGSGWLTDPNYKNFSIVPEETKFAEKLKENVLKKIKYVYDQRVLYCEEIAEIPYEEYKEFGHDIFNSIFSSTLSDFQKCERNTYSSLSIPTSFCCTTRIRDQSPEQCATVQCGTEFIHNLFSTDRSRKPASVSGAHDENANIGGTGSGDSQRGFGGVDPDSTITSFEKPDQPAPPTRVDATWTPNSNSNSNLNLNPGSNSGDARVGGASRALFETTTPTPEIPTTTLPTTSSGFPTLIPFSSESWSTVTQAPLAPSLESRPELPPTPSRIPSPTGQNSGFTGSFGEQLPVRIPSPTPIPFNPSPRRDGHRRRTTPDPRIIRPPESLVVIGDYDEDEPPSENAVVDSPQPLAPSQPSFFSQTPPPTPPPAPSVISNSGDVFARSRKEISATPDFEQQSGTAATLRDSSVPSSLPSSFNHLRRFSSRSSSPSFAHSRAHHRLICRLTTPGRLLCNRPMPRLHRNRYVTPPKYWKTSEVRMKNPSGMRIRKKNFATTRIHITPFMGELARKRRKLDSGSSHEWKVSIIPRGQNNKPTGVNSIPPFTIDGKADERFNKFYRTIDSVINKLDLTNSGDQNTREKEPQIRLESAPPLSFDEHFSQGSTKDLSVESSAVVIVPRTTVAPGVTNKVSVIPFRPLHFTAPPKNGPPGVSPPPASGGQCGVAPDFTPCVSNEIASKSLLECCKRKNLRAGCQQLCRYDITQAEIRAAMDRGQCGIFNVAPFLECASQGKDNSECCRHRGIVQKTGPQCEQFCRPTQGLSALGVQHIVCGNAVGDMLHCHHSGVRI</sequence>
<evidence type="ECO:0000256" key="1">
    <source>
        <dbReference type="ARBA" id="ARBA00004167"/>
    </source>
</evidence>
<comment type="similarity">
    <text evidence="2">Belongs to the glycosyltransferase 92 family.</text>
</comment>
<dbReference type="PANTHER" id="PTHR21679">
    <property type="entry name" value="DOMAIN OF UNKNOWN FUNCTION DB DOMAIN-CONTAINING PROTEIN-RELATED"/>
    <property type="match status" value="1"/>
</dbReference>